<evidence type="ECO:0000313" key="1">
    <source>
        <dbReference type="EMBL" id="TDZ36744.1"/>
    </source>
</evidence>
<protein>
    <submittedName>
        <fullName evidence="1">Uncharacterized protein</fullName>
    </submittedName>
</protein>
<reference evidence="1 2" key="1">
    <citation type="submission" date="2018-12" db="EMBL/GenBank/DDBJ databases">
        <title>Genome sequence and assembly of Colletotrichum trifolii.</title>
        <authorList>
            <person name="Gan P."/>
            <person name="Shirasu K."/>
        </authorList>
    </citation>
    <scope>NUCLEOTIDE SEQUENCE [LARGE SCALE GENOMIC DNA]</scope>
    <source>
        <strain evidence="1 2">543-2</strain>
    </source>
</reference>
<sequence>MVDPPTGISALPDPTMSPHVGLAVGAAGPISDRLAWQAGQPTWSRFSLPVSADDSLSSFLCYPGTVSVSLSYTTITGQLGIDNQVLFSLCVVTRQWNAKTVSNHDRGSHRKFAFTELLHSTGLLKSWFAIQPHVRCRQASNSSRTGPLSSCSAHLVHKVNFLAVARVSSFLNTVFFGLFLEPAPPTALSIGSSTCPMTTCRTWLSSSTSPTAFRSLSTSQLCRHVWRTRQPVLACGVLGAASLETFAVQRTTTGGSIPRLIQEDEVWLI</sequence>
<organism evidence="1 2">
    <name type="scientific">Colletotrichum trifolii</name>
    <dbReference type="NCBI Taxonomy" id="5466"/>
    <lineage>
        <taxon>Eukaryota</taxon>
        <taxon>Fungi</taxon>
        <taxon>Dikarya</taxon>
        <taxon>Ascomycota</taxon>
        <taxon>Pezizomycotina</taxon>
        <taxon>Sordariomycetes</taxon>
        <taxon>Hypocreomycetidae</taxon>
        <taxon>Glomerellales</taxon>
        <taxon>Glomerellaceae</taxon>
        <taxon>Colletotrichum</taxon>
        <taxon>Colletotrichum orbiculare species complex</taxon>
    </lineage>
</organism>
<dbReference type="AlphaFoldDB" id="A0A4R8QKE4"/>
<comment type="caution">
    <text evidence="1">The sequence shown here is derived from an EMBL/GenBank/DDBJ whole genome shotgun (WGS) entry which is preliminary data.</text>
</comment>
<name>A0A4R8QKE4_COLTR</name>
<gene>
    <name evidence="1" type="ORF">CTRI78_v011250</name>
</gene>
<keyword evidence="2" id="KW-1185">Reference proteome</keyword>
<proteinExistence type="predicted"/>
<accession>A0A4R8QKE4</accession>
<dbReference type="Proteomes" id="UP000295703">
    <property type="component" value="Unassembled WGS sequence"/>
</dbReference>
<dbReference type="EMBL" id="RYZW01000251">
    <property type="protein sequence ID" value="TDZ36744.1"/>
    <property type="molecule type" value="Genomic_DNA"/>
</dbReference>
<evidence type="ECO:0000313" key="2">
    <source>
        <dbReference type="Proteomes" id="UP000295703"/>
    </source>
</evidence>